<evidence type="ECO:0000313" key="1">
    <source>
        <dbReference type="EMBL" id="BBO77621.1"/>
    </source>
</evidence>
<dbReference type="Pfam" id="PF16868">
    <property type="entry name" value="NMT1_3"/>
    <property type="match status" value="1"/>
</dbReference>
<name>A0A5K7ZD14_9BACT</name>
<dbReference type="Gene3D" id="3.40.190.10">
    <property type="entry name" value="Periplasmic binding protein-like II"/>
    <property type="match status" value="2"/>
</dbReference>
<dbReference type="InterPro" id="IPR011852">
    <property type="entry name" value="TRAP_TAXI"/>
</dbReference>
<accession>A0A5K7ZD14</accession>
<dbReference type="NCBIfam" id="TIGR02122">
    <property type="entry name" value="TRAP_TAXI"/>
    <property type="match status" value="1"/>
</dbReference>
<organism evidence="1 2">
    <name type="scientific">Desulfosarcina widdelii</name>
    <dbReference type="NCBI Taxonomy" id="947919"/>
    <lineage>
        <taxon>Bacteria</taxon>
        <taxon>Pseudomonadati</taxon>
        <taxon>Thermodesulfobacteriota</taxon>
        <taxon>Desulfobacteria</taxon>
        <taxon>Desulfobacterales</taxon>
        <taxon>Desulfosarcinaceae</taxon>
        <taxon>Desulfosarcina</taxon>
    </lineage>
</organism>
<sequence>MKKMPTWPLVVGTLVCMLFSTGGTSLRAEEVFVSIGGGDPSGVYFPTGLAMARMLNAKRHDYGIRATVEETDGATFNMNAILAGYMDFGMTQSDKLYQAVNGLAEWADKGPQNELRAVFSLHHEALTLVAAVDAGIHDMDDLKGKTVSIGNPGSSRHWTVTEALTAFGLDSNRDFNAIEVMASDAPALMQDNRIDAYFYTVGHPSETIRQTLSGAREARLIPIAGSAIDRLIAANPFYSKATIPVMQLYPDAARQADVDTFGVIATLCTSARVPADWVYALTKEVVGNLEFFRQQHPALYRLSREGMLDGLNAPLHPGALRYYKETGLID</sequence>
<evidence type="ECO:0000313" key="2">
    <source>
        <dbReference type="Proteomes" id="UP000427769"/>
    </source>
</evidence>
<dbReference type="Proteomes" id="UP000427769">
    <property type="component" value="Chromosome"/>
</dbReference>
<dbReference type="EMBL" id="AP021875">
    <property type="protein sequence ID" value="BBO77621.1"/>
    <property type="molecule type" value="Genomic_DNA"/>
</dbReference>
<protein>
    <submittedName>
        <fullName evidence="1">C4-dicarboxylate ABC transporter substrate-binding protein</fullName>
    </submittedName>
</protein>
<dbReference type="PANTHER" id="PTHR42941:SF1">
    <property type="entry name" value="SLL1037 PROTEIN"/>
    <property type="match status" value="1"/>
</dbReference>
<proteinExistence type="predicted"/>
<dbReference type="KEGG" id="dwd:DSCW_50380"/>
<keyword evidence="2" id="KW-1185">Reference proteome</keyword>
<gene>
    <name evidence="1" type="ORF">DSCW_50380</name>
</gene>
<dbReference type="SUPFAM" id="SSF53850">
    <property type="entry name" value="Periplasmic binding protein-like II"/>
    <property type="match status" value="1"/>
</dbReference>
<reference evidence="1 2" key="1">
    <citation type="submission" date="2019-11" db="EMBL/GenBank/DDBJ databases">
        <title>Comparative genomics of hydrocarbon-degrading Desulfosarcina strains.</title>
        <authorList>
            <person name="Watanabe M."/>
            <person name="Kojima H."/>
            <person name="Fukui M."/>
        </authorList>
    </citation>
    <scope>NUCLEOTIDE SEQUENCE [LARGE SCALE GENOMIC DNA]</scope>
    <source>
        <strain evidence="1 2">PP31</strain>
    </source>
</reference>
<dbReference type="PANTHER" id="PTHR42941">
    <property type="entry name" value="SLL1037 PROTEIN"/>
    <property type="match status" value="1"/>
</dbReference>
<dbReference type="AlphaFoldDB" id="A0A5K7ZD14"/>